<gene>
    <name evidence="9" type="ORF">A3C06_03325</name>
</gene>
<feature type="transmembrane region" description="Helical" evidence="7">
    <location>
        <begin position="12"/>
        <end position="30"/>
    </location>
</feature>
<evidence type="ECO:0000259" key="8">
    <source>
        <dbReference type="Pfam" id="PF02397"/>
    </source>
</evidence>
<dbReference type="InterPro" id="IPR017475">
    <property type="entry name" value="EPS_sugar_tfrase"/>
</dbReference>
<comment type="caution">
    <text evidence="9">The sequence shown here is derived from an EMBL/GenBank/DDBJ whole genome shotgun (WGS) entry which is preliminary data.</text>
</comment>
<evidence type="ECO:0000256" key="1">
    <source>
        <dbReference type="ARBA" id="ARBA00004141"/>
    </source>
</evidence>
<proteinExistence type="inferred from homology"/>
<keyword evidence="6 7" id="KW-0472">Membrane</keyword>
<evidence type="ECO:0000313" key="9">
    <source>
        <dbReference type="EMBL" id="OHA25853.1"/>
    </source>
</evidence>
<dbReference type="Proteomes" id="UP000177565">
    <property type="component" value="Unassembled WGS sequence"/>
</dbReference>
<feature type="domain" description="Bacterial sugar transferase" evidence="8">
    <location>
        <begin position="261"/>
        <end position="444"/>
    </location>
</feature>
<evidence type="ECO:0000256" key="2">
    <source>
        <dbReference type="ARBA" id="ARBA00006464"/>
    </source>
</evidence>
<comment type="subcellular location">
    <subcellularLocation>
        <location evidence="1">Membrane</location>
        <topology evidence="1">Multi-pass membrane protein</topology>
    </subcellularLocation>
</comment>
<dbReference type="GO" id="GO:0016780">
    <property type="term" value="F:phosphotransferase activity, for other substituted phosphate groups"/>
    <property type="evidence" value="ECO:0007669"/>
    <property type="project" value="TreeGrafter"/>
</dbReference>
<evidence type="ECO:0000313" key="10">
    <source>
        <dbReference type="Proteomes" id="UP000177565"/>
    </source>
</evidence>
<feature type="transmembrane region" description="Helical" evidence="7">
    <location>
        <begin position="77"/>
        <end position="103"/>
    </location>
</feature>
<keyword evidence="3" id="KW-0808">Transferase</keyword>
<evidence type="ECO:0000256" key="3">
    <source>
        <dbReference type="ARBA" id="ARBA00022679"/>
    </source>
</evidence>
<dbReference type="NCBIfam" id="TIGR03025">
    <property type="entry name" value="EPS_sugtrans"/>
    <property type="match status" value="1"/>
</dbReference>
<protein>
    <recommendedName>
        <fullName evidence="8">Bacterial sugar transferase domain-containing protein</fullName>
    </recommendedName>
</protein>
<dbReference type="Pfam" id="PF02397">
    <property type="entry name" value="Bac_transf"/>
    <property type="match status" value="1"/>
</dbReference>
<keyword evidence="4 7" id="KW-0812">Transmembrane</keyword>
<feature type="transmembrane region" description="Helical" evidence="7">
    <location>
        <begin position="42"/>
        <end position="65"/>
    </location>
</feature>
<dbReference type="InterPro" id="IPR003362">
    <property type="entry name" value="Bact_transf"/>
</dbReference>
<name>A0A1G2MPR8_9BACT</name>
<feature type="transmembrane region" description="Helical" evidence="7">
    <location>
        <begin position="266"/>
        <end position="287"/>
    </location>
</feature>
<evidence type="ECO:0000256" key="7">
    <source>
        <dbReference type="SAM" id="Phobius"/>
    </source>
</evidence>
<dbReference type="PANTHER" id="PTHR30576">
    <property type="entry name" value="COLANIC BIOSYNTHESIS UDP-GLUCOSE LIPID CARRIER TRANSFERASE"/>
    <property type="match status" value="1"/>
</dbReference>
<feature type="transmembrane region" description="Helical" evidence="7">
    <location>
        <begin position="109"/>
        <end position="126"/>
    </location>
</feature>
<dbReference type="AlphaFoldDB" id="A0A1G2MPR8"/>
<evidence type="ECO:0000256" key="4">
    <source>
        <dbReference type="ARBA" id="ARBA00022692"/>
    </source>
</evidence>
<accession>A0A1G2MPR8</accession>
<dbReference type="EMBL" id="MHRQ01000032">
    <property type="protein sequence ID" value="OHA25853.1"/>
    <property type="molecule type" value="Genomic_DNA"/>
</dbReference>
<organism evidence="9 10">
    <name type="scientific">Candidatus Taylorbacteria bacterium RIFCSPHIGHO2_02_FULL_46_13</name>
    <dbReference type="NCBI Taxonomy" id="1802312"/>
    <lineage>
        <taxon>Bacteria</taxon>
        <taxon>Candidatus Tayloriibacteriota</taxon>
    </lineage>
</organism>
<evidence type="ECO:0000256" key="5">
    <source>
        <dbReference type="ARBA" id="ARBA00022989"/>
    </source>
</evidence>
<sequence length="449" mass="52537">MIAPNRFEKWLLFAGDVAAFFAALWLMLLLRYGKFPDTNVFFLHLAPFSILFLVWLLVFFIAGLYQKHTVILKSRLPTLLFNTLVVNTVVAVSFFYFIPYFVITPKTNLFIYLAVSFALILLWRIYGFPLLASRRKQNALLIGRGEEMRELYDEVNNNSRYSIRFVSSIDLGSIDKLDFQEEVMKTIYAQEVAIVAVDLRSEKMAPVLPHLYNLIFSKIRFIDMYKIYEDIFDRVPLSLLHYNWFLENISLAPKFTYDFLKRAMDLVIAGILFVFSLPFYPLVWLAIKLDDRGPLLIFQERIGRNNKPFRIMKFRTMTTDDGGVYAQDSENKVTRVGNFLRKTRIDELPQLWNVLHGDLSLIGPRPELPPLVKLYEREIPYFNIRHLIKPGLSGWAQLYHDRHPHHAPSIHETRVKLSHDLYYIKNRSLMLDLVIALKTIKELLSRSGV</sequence>
<reference evidence="9 10" key="1">
    <citation type="journal article" date="2016" name="Nat. Commun.">
        <title>Thousands of microbial genomes shed light on interconnected biogeochemical processes in an aquifer system.</title>
        <authorList>
            <person name="Anantharaman K."/>
            <person name="Brown C.T."/>
            <person name="Hug L.A."/>
            <person name="Sharon I."/>
            <person name="Castelle C.J."/>
            <person name="Probst A.J."/>
            <person name="Thomas B.C."/>
            <person name="Singh A."/>
            <person name="Wilkins M.J."/>
            <person name="Karaoz U."/>
            <person name="Brodie E.L."/>
            <person name="Williams K.H."/>
            <person name="Hubbard S.S."/>
            <person name="Banfield J.F."/>
        </authorList>
    </citation>
    <scope>NUCLEOTIDE SEQUENCE [LARGE SCALE GENOMIC DNA]</scope>
</reference>
<dbReference type="GO" id="GO:0016020">
    <property type="term" value="C:membrane"/>
    <property type="evidence" value="ECO:0007669"/>
    <property type="project" value="UniProtKB-SubCell"/>
</dbReference>
<keyword evidence="5 7" id="KW-1133">Transmembrane helix</keyword>
<evidence type="ECO:0000256" key="6">
    <source>
        <dbReference type="ARBA" id="ARBA00023136"/>
    </source>
</evidence>
<dbReference type="PANTHER" id="PTHR30576:SF0">
    <property type="entry name" value="UNDECAPRENYL-PHOSPHATE N-ACETYLGALACTOSAMINYL 1-PHOSPHATE TRANSFERASE-RELATED"/>
    <property type="match status" value="1"/>
</dbReference>
<comment type="similarity">
    <text evidence="2">Belongs to the bacterial sugar transferase family.</text>
</comment>
<dbReference type="STRING" id="1802312.A3C06_03325"/>